<evidence type="ECO:0000256" key="1">
    <source>
        <dbReference type="SAM" id="MobiDB-lite"/>
    </source>
</evidence>
<sequence>MIFGKDLYSNDIISISFRKRAIDLVLQFSEKKYHRRSSHLPPVKLSGKQINPTASLCGCLSTLASTEQDLKWNSFIKGIETGGKEEEMTKCLAVGLTQAAKFITGIANKKIIQKVYPFLTPSGKENTERMTRGHQNWGVEKGSTGNSIVFTFSIPEHCDNTGHPSERREEKRREEKRREEKRREEERREKREERREKRREEKKREEKRKKIPPVVQK</sequence>
<proteinExistence type="predicted"/>
<dbReference type="Proteomes" id="UP000796761">
    <property type="component" value="Unassembled WGS sequence"/>
</dbReference>
<evidence type="ECO:0000313" key="2">
    <source>
        <dbReference type="EMBL" id="TRZ20145.1"/>
    </source>
</evidence>
<evidence type="ECO:0000313" key="3">
    <source>
        <dbReference type="Proteomes" id="UP000796761"/>
    </source>
</evidence>
<reference evidence="2" key="1">
    <citation type="submission" date="2019-04" db="EMBL/GenBank/DDBJ databases">
        <title>Genome assembly of Zosterops borbonicus 15179.</title>
        <authorList>
            <person name="Leroy T."/>
            <person name="Anselmetti Y."/>
            <person name="Tilak M.-K."/>
            <person name="Nabholz B."/>
        </authorList>
    </citation>
    <scope>NUCLEOTIDE SEQUENCE</scope>
    <source>
        <strain evidence="2">HGM_15179</strain>
        <tissue evidence="2">Muscle</tissue>
    </source>
</reference>
<feature type="compositionally biased region" description="Basic and acidic residues" evidence="1">
    <location>
        <begin position="156"/>
        <end position="204"/>
    </location>
</feature>
<comment type="caution">
    <text evidence="2">The sequence shown here is derived from an EMBL/GenBank/DDBJ whole genome shotgun (WGS) entry which is preliminary data.</text>
</comment>
<keyword evidence="3" id="KW-1185">Reference proteome</keyword>
<gene>
    <name evidence="2" type="ORF">HGM15179_006950</name>
</gene>
<dbReference type="EMBL" id="SWJQ01000159">
    <property type="protein sequence ID" value="TRZ20145.1"/>
    <property type="molecule type" value="Genomic_DNA"/>
</dbReference>
<dbReference type="AlphaFoldDB" id="A0A8K1GJN0"/>
<organism evidence="2 3">
    <name type="scientific">Zosterops borbonicus</name>
    <dbReference type="NCBI Taxonomy" id="364589"/>
    <lineage>
        <taxon>Eukaryota</taxon>
        <taxon>Metazoa</taxon>
        <taxon>Chordata</taxon>
        <taxon>Craniata</taxon>
        <taxon>Vertebrata</taxon>
        <taxon>Euteleostomi</taxon>
        <taxon>Archelosauria</taxon>
        <taxon>Archosauria</taxon>
        <taxon>Dinosauria</taxon>
        <taxon>Saurischia</taxon>
        <taxon>Theropoda</taxon>
        <taxon>Coelurosauria</taxon>
        <taxon>Aves</taxon>
        <taxon>Neognathae</taxon>
        <taxon>Neoaves</taxon>
        <taxon>Telluraves</taxon>
        <taxon>Australaves</taxon>
        <taxon>Passeriformes</taxon>
        <taxon>Sylvioidea</taxon>
        <taxon>Zosteropidae</taxon>
        <taxon>Zosterops</taxon>
    </lineage>
</organism>
<feature type="region of interest" description="Disordered" evidence="1">
    <location>
        <begin position="153"/>
        <end position="217"/>
    </location>
</feature>
<protein>
    <submittedName>
        <fullName evidence="2">Uncharacterized protein</fullName>
    </submittedName>
</protein>
<name>A0A8K1GJN0_9PASS</name>
<accession>A0A8K1GJN0</accession>